<protein>
    <submittedName>
        <fullName evidence="1">Uncharacterized protein</fullName>
    </submittedName>
</protein>
<name>A0ACB8WQN0_9TELE</name>
<dbReference type="EMBL" id="CM041537">
    <property type="protein sequence ID" value="KAI3370036.1"/>
    <property type="molecule type" value="Genomic_DNA"/>
</dbReference>
<comment type="caution">
    <text evidence="1">The sequence shown here is derived from an EMBL/GenBank/DDBJ whole genome shotgun (WGS) entry which is preliminary data.</text>
</comment>
<organism evidence="1 2">
    <name type="scientific">Scortum barcoo</name>
    <name type="common">barcoo grunter</name>
    <dbReference type="NCBI Taxonomy" id="214431"/>
    <lineage>
        <taxon>Eukaryota</taxon>
        <taxon>Metazoa</taxon>
        <taxon>Chordata</taxon>
        <taxon>Craniata</taxon>
        <taxon>Vertebrata</taxon>
        <taxon>Euteleostomi</taxon>
        <taxon>Actinopterygii</taxon>
        <taxon>Neopterygii</taxon>
        <taxon>Teleostei</taxon>
        <taxon>Neoteleostei</taxon>
        <taxon>Acanthomorphata</taxon>
        <taxon>Eupercaria</taxon>
        <taxon>Centrarchiformes</taxon>
        <taxon>Terapontoidei</taxon>
        <taxon>Terapontidae</taxon>
        <taxon>Scortum</taxon>
    </lineage>
</organism>
<keyword evidence="2" id="KW-1185">Reference proteome</keyword>
<reference evidence="1" key="1">
    <citation type="submission" date="2022-04" db="EMBL/GenBank/DDBJ databases">
        <title>Jade perch genome.</title>
        <authorList>
            <person name="Chao B."/>
        </authorList>
    </citation>
    <scope>NUCLEOTIDE SEQUENCE</scope>
    <source>
        <strain evidence="1">CB-2022</strain>
    </source>
</reference>
<evidence type="ECO:0000313" key="2">
    <source>
        <dbReference type="Proteomes" id="UP000831701"/>
    </source>
</evidence>
<proteinExistence type="predicted"/>
<gene>
    <name evidence="1" type="ORF">L3Q82_024829</name>
</gene>
<evidence type="ECO:0000313" key="1">
    <source>
        <dbReference type="EMBL" id="KAI3370036.1"/>
    </source>
</evidence>
<sequence length="2091" mass="240628">MHSDANRKPDPLRPRPGGVSSGGETKKVRKVPTRKFSYRVGYSWNKGGRLKELRIRHLARKYLKIWIQKTFGRILPHKAKSHYDSLVLKRAFEGWRDEWWTSRREWSLTMRAECHHRYRVLSPASVSCSQTALVSDHGDVLCFRYHLYNLAFYSWRAFMSLQREKKHKIQNAQSFADRQRLRLVWDRWEVFTEIRRMKSRMRQSALEQNRLATLRSVWSLWQTRLQQHQEVYALEDQAHRQRALTLQSRRAGLQGLSLNVAWNKTQRLNNNMAVQHHHQAMIRKYWLLWRDRQEEAEDKSFQPLTEMALSYHSASLLSSCFHHWREKLAEHRHMEELEHRADVWFAECMLPRCFKLWVEFTLQRRLHKQRRCKAEVYNQQRQYSWAFYTWWERSERHKEQMISERVAVLHEERCHLHRAWARWRQRTEQQINEEKKREASDRLYLHRLLYKTMTQWKDNSTETRDRRNREQQACHQGDLCRLKWAVEKWKKFVQSQQVKKSRLKQTQRHREVKLLNHTFLAWKTHHLQMSHISAHAEELHRQQQQNFLRNIVSVWRENAVLLSEVRLKEQRAQNHFQHFLQLKVFLSWREATTRAVSQRLQQREAVSRAQRSINQVRLLQSFRQWRKQTREARRQRISMEKARRYHESRLLSKAMKVWNKHHDQYQKNKVINSSSIMKRQGIFLLRLKMYQTYYEQWRLKLQHRQREAKQTERALWHWSLTLQAKVLNGWRLWVTEQRRKQEQAARAAQIYRDQLLREGVTCILTYAAHMNDLTTSLTQHSQEQRSRHLQRVVRRCAMRWKQRALRKPRREREVRGQPPKKSVTFCLTTPGLKIVSPSDSVDHEAEDGELSKLLLNRMPRRQPRRREELFEFKMNTPVVTSTKTASKPSQLGFPSQEGPQTALPCLHPARVPVTSTHQRIIIPNASPSGPHMGSPEQNQDVLLPPSAFMTTGSEDTLASPFKQHPSAHPDVCLRASSGETLEGAATDPTSALIGELLSIQLDMKTYQQDRKQLRAWQKLKEVLQSWLQTSGKDEETEKKAVCEELKEQGRMRGLNAILVFFIFVCCIRAKKMRWCTVSDPEQRKCAELAKALVAVLPPAAVAAFARLSCIRASSTTDCIERIRGNRADIVTLDAGEVYSAVKQFGLVAIAKEIYSDGGCILSVAVVRNSSLDIRSLRGLRSCHSGVRWTAGWSLPLGFLLSRNYLSWSKEQPLSQDVSTYFSASCIPGASAMAPPLCALCQGQKSYIRQKNYHCETSHSEPFYNSQGALRCLRSGAGDVAFVDHLALESIEDSDRDEFRLLCTDGTQAPLSHYKNCNLGRGPGGGMVTRLNFRKIARKFLVTVQMLFGENGRGRRRFQLFNSSSFGENDLLFKDVTDKLAVLPDDMDVSQVLGLDYVALLKGLGHEGSSLEDSVVRWCCISHAEQKKCEQWALSIKSDPLVCVRAVSMRDCIEKIKRDEVDAVSLDATHSFIAGKCGLVPVVTEYYGKTISVLDNRLILSFMSQRRYSVLPSVVSVAVAKRSSRNILIGNLGGRRSCHGHMYSPAGWLLPYRHTLSLEHNSSSPCDPNQVYSQVFWKGCLPGSQGNLCKVCMGGTGEAATKRCADNHNERYYGNMGALRCLVGDHSGKSYGDVAFLEQHNLQTNILSLSSTGWAEGWTSSDFELLCSDGRRAPLSEWENCNIGVIPPNTIMTRPVLTARVYDFLMKSQETLAANPNLEFKLFESQQYGESDLLFKDSTQCLVHTSHMDYRSILGDEFYSHAETVFNCTHSELSRSLKFAVCDLLLQMRLPARILAVRGASSVPAGVSSFVPACSTTEARSLELLQGFVSRARRLFVISGAGLSTESGIPDYRSEGVGLYARTDRRPMQHAEFVRSAKSRQRYWARNFVGWPQFSSHRPNSAHRALQRWEAGGKLHWLVTQNVDALHSKAGQKRLIELHGCAHRVMCLGCGAISAREELQTRFIALNPDWRAQAGAAAPDGDVFLEDKQVLNFRVPSCEECGGILKPEVTFFGDTVNKATVQFVHDRLAESDAVLVAGSSLQVYSGYRFLLAASDRKMPVAILNIGSTRADHLAELKVSGRCGEVLSVIQPL</sequence>
<accession>A0ACB8WQN0</accession>
<dbReference type="Proteomes" id="UP000831701">
    <property type="component" value="Chromosome 7"/>
</dbReference>